<keyword evidence="6 11" id="KW-0378">Hydrolase</keyword>
<gene>
    <name evidence="11" type="ORF">B0J11DRAFT_610552</name>
</gene>
<dbReference type="PANTHER" id="PTHR38050">
    <property type="match status" value="1"/>
</dbReference>
<dbReference type="PANTHER" id="PTHR38050:SF2">
    <property type="entry name" value="FERULOYL ESTERASE C-RELATED"/>
    <property type="match status" value="1"/>
</dbReference>
<dbReference type="InterPro" id="IPR043595">
    <property type="entry name" value="FaeB/C/D"/>
</dbReference>
<organism evidence="11 12">
    <name type="scientific">Dendryphion nanum</name>
    <dbReference type="NCBI Taxonomy" id="256645"/>
    <lineage>
        <taxon>Eukaryota</taxon>
        <taxon>Fungi</taxon>
        <taxon>Dikarya</taxon>
        <taxon>Ascomycota</taxon>
        <taxon>Pezizomycotina</taxon>
        <taxon>Dothideomycetes</taxon>
        <taxon>Pleosporomycetidae</taxon>
        <taxon>Pleosporales</taxon>
        <taxon>Torulaceae</taxon>
        <taxon>Dendryphion</taxon>
    </lineage>
</organism>
<dbReference type="OrthoDB" id="424610at2759"/>
<evidence type="ECO:0000256" key="4">
    <source>
        <dbReference type="ARBA" id="ARBA00022651"/>
    </source>
</evidence>
<keyword evidence="3" id="KW-0964">Secreted</keyword>
<evidence type="ECO:0000256" key="2">
    <source>
        <dbReference type="ARBA" id="ARBA00013091"/>
    </source>
</evidence>
<dbReference type="GO" id="GO:0030600">
    <property type="term" value="F:feruloyl esterase activity"/>
    <property type="evidence" value="ECO:0007669"/>
    <property type="project" value="UniProtKB-EC"/>
</dbReference>
<comment type="subcellular location">
    <subcellularLocation>
        <location evidence="1">Secreted</location>
    </subcellularLocation>
</comment>
<evidence type="ECO:0000256" key="7">
    <source>
        <dbReference type="ARBA" id="ARBA00023277"/>
    </source>
</evidence>
<evidence type="ECO:0000313" key="11">
    <source>
        <dbReference type="EMBL" id="KAH7139138.1"/>
    </source>
</evidence>
<comment type="caution">
    <text evidence="11">The sequence shown here is derived from an EMBL/GenBank/DDBJ whole genome shotgun (WGS) entry which is preliminary data.</text>
</comment>
<dbReference type="GO" id="GO:0005576">
    <property type="term" value="C:extracellular region"/>
    <property type="evidence" value="ECO:0007669"/>
    <property type="project" value="UniProtKB-SubCell"/>
</dbReference>
<evidence type="ECO:0000256" key="5">
    <source>
        <dbReference type="ARBA" id="ARBA00022729"/>
    </source>
</evidence>
<dbReference type="Gene3D" id="3.40.50.1820">
    <property type="entry name" value="alpha/beta hydrolase"/>
    <property type="match status" value="1"/>
</dbReference>
<dbReference type="AlphaFoldDB" id="A0A9P9EK45"/>
<evidence type="ECO:0000256" key="6">
    <source>
        <dbReference type="ARBA" id="ARBA00022801"/>
    </source>
</evidence>
<dbReference type="SUPFAM" id="SSF53474">
    <property type="entry name" value="alpha/beta-Hydrolases"/>
    <property type="match status" value="1"/>
</dbReference>
<keyword evidence="5 10" id="KW-0732">Signal</keyword>
<evidence type="ECO:0000256" key="10">
    <source>
        <dbReference type="SAM" id="SignalP"/>
    </source>
</evidence>
<evidence type="ECO:0000256" key="9">
    <source>
        <dbReference type="ARBA" id="ARBA00034075"/>
    </source>
</evidence>
<dbReference type="EC" id="3.1.1.73" evidence="2"/>
<protein>
    <recommendedName>
        <fullName evidence="2">feruloyl esterase</fullName>
        <ecNumber evidence="2">3.1.1.73</ecNumber>
    </recommendedName>
</protein>
<dbReference type="GO" id="GO:0045493">
    <property type="term" value="P:xylan catabolic process"/>
    <property type="evidence" value="ECO:0007669"/>
    <property type="project" value="UniProtKB-KW"/>
</dbReference>
<evidence type="ECO:0000313" key="12">
    <source>
        <dbReference type="Proteomes" id="UP000700596"/>
    </source>
</evidence>
<accession>A0A9P9EK45</accession>
<name>A0A9P9EK45_9PLEO</name>
<comment type="catalytic activity">
    <reaction evidence="9">
        <text>feruloyl-polysaccharide + H2O = ferulate + polysaccharide.</text>
        <dbReference type="EC" id="3.1.1.73"/>
    </reaction>
</comment>
<evidence type="ECO:0000256" key="3">
    <source>
        <dbReference type="ARBA" id="ARBA00022525"/>
    </source>
</evidence>
<feature type="chain" id="PRO_5040382119" description="feruloyl esterase" evidence="10">
    <location>
        <begin position="20"/>
        <end position="336"/>
    </location>
</feature>
<evidence type="ECO:0000256" key="8">
    <source>
        <dbReference type="ARBA" id="ARBA00023326"/>
    </source>
</evidence>
<keyword evidence="7" id="KW-0119">Carbohydrate metabolism</keyword>
<proteinExistence type="predicted"/>
<dbReference type="Proteomes" id="UP000700596">
    <property type="component" value="Unassembled WGS sequence"/>
</dbReference>
<dbReference type="InterPro" id="IPR029058">
    <property type="entry name" value="AB_hydrolase_fold"/>
</dbReference>
<keyword evidence="4" id="KW-0858">Xylan degradation</keyword>
<keyword evidence="12" id="KW-1185">Reference proteome</keyword>
<keyword evidence="8" id="KW-0624">Polysaccharide degradation</keyword>
<dbReference type="EMBL" id="JAGMWT010000001">
    <property type="protein sequence ID" value="KAH7139138.1"/>
    <property type="molecule type" value="Genomic_DNA"/>
</dbReference>
<feature type="signal peptide" evidence="10">
    <location>
        <begin position="1"/>
        <end position="19"/>
    </location>
</feature>
<sequence>MRNYQLLTLLLPLARPALAWTTRSDGCEKPINATPGGPTQTITIHSNSQTGGGDRKYLIYVPENFSSTNNESAPLILAFPGQLMPAWSMELVTNLSSPYFNKDAIVVYPEGLDFQPPGQQWLGDVEAPPSSVIDDRVFANEIIDSVTSSFCIDESRIYASGVSNGGGLTGLLACSPTLNRRIAAFAAVAGAFYTDAALTEPLFGAGCAPELIDGRKLPILEMHGLNDTVIAYDGDNAPAPNSIPIPEWIDSWLDKNGCEGQVPKAEILDGGNVTKSTWSCDGWEDVVVHYRIDKFGHGWPSTSFQGDVFEQLRLTSTTWNATTVMLDWFSKWKLLE</sequence>
<evidence type="ECO:0000256" key="1">
    <source>
        <dbReference type="ARBA" id="ARBA00004613"/>
    </source>
</evidence>
<reference evidence="11" key="1">
    <citation type="journal article" date="2021" name="Nat. Commun.">
        <title>Genetic determinants of endophytism in the Arabidopsis root mycobiome.</title>
        <authorList>
            <person name="Mesny F."/>
            <person name="Miyauchi S."/>
            <person name="Thiergart T."/>
            <person name="Pickel B."/>
            <person name="Atanasova L."/>
            <person name="Karlsson M."/>
            <person name="Huettel B."/>
            <person name="Barry K.W."/>
            <person name="Haridas S."/>
            <person name="Chen C."/>
            <person name="Bauer D."/>
            <person name="Andreopoulos W."/>
            <person name="Pangilinan J."/>
            <person name="LaButti K."/>
            <person name="Riley R."/>
            <person name="Lipzen A."/>
            <person name="Clum A."/>
            <person name="Drula E."/>
            <person name="Henrissat B."/>
            <person name="Kohler A."/>
            <person name="Grigoriev I.V."/>
            <person name="Martin F.M."/>
            <person name="Hacquard S."/>
        </authorList>
    </citation>
    <scope>NUCLEOTIDE SEQUENCE</scope>
    <source>
        <strain evidence="11">MPI-CAGE-CH-0243</strain>
    </source>
</reference>